<protein>
    <submittedName>
        <fullName evidence="1">Uncharacterized protein</fullName>
    </submittedName>
</protein>
<gene>
    <name evidence="1" type="ORF">L3X37_10025</name>
</gene>
<evidence type="ECO:0000313" key="2">
    <source>
        <dbReference type="Proteomes" id="UP001199795"/>
    </source>
</evidence>
<dbReference type="EMBL" id="JAKKDU010000010">
    <property type="protein sequence ID" value="MCF7568703.1"/>
    <property type="molecule type" value="Genomic_DNA"/>
</dbReference>
<sequence length="433" mass="50160">MIVVLFYAQIRCLIEHIAACPGKGKLIPSQENIDNLLAMMDQIINWGMIGDQVNYDLFEIKIDVLKSGRIGTDKILSEQVFKPYSLSKSSENVNDAIKNYNNNYADLPEDDRTDVFTKKTEEAFKDEYGVTLTQLIQFTQALSGVCFFKDPGCSIFYEDELITEIIKILPEISKEEVIALLNHFSLGKRKHIMELPEGMETYDIFPWRFNRRLSLNQKPLVKVYDVAKNKNKYYVGPRQLIKSGKFLLYLFYSGKLRAKPEGKLIKVIGRNLEKKGEDFTNEVFEFFNDKSENSLIDKEVEINTKSQLKHSKDIGDIDVLVINKELKKIYLLECKNTEAAKNVKQLVEEVNNLFGSESKKGWIKKHKERYEWVIANKDLLGVKYKIDLKEFDVIPIILTSEQLATEFLKKEELPFKLVSFYNVNDKLFSAFED</sequence>
<comment type="caution">
    <text evidence="1">The sequence shown here is derived from an EMBL/GenBank/DDBJ whole genome shotgun (WGS) entry which is preliminary data.</text>
</comment>
<dbReference type="AlphaFoldDB" id="A0AAE3JL03"/>
<proteinExistence type="predicted"/>
<organism evidence="1 2">
    <name type="scientific">Wocania arenilitoris</name>
    <dbReference type="NCBI Taxonomy" id="2044858"/>
    <lineage>
        <taxon>Bacteria</taxon>
        <taxon>Pseudomonadati</taxon>
        <taxon>Bacteroidota</taxon>
        <taxon>Flavobacteriia</taxon>
        <taxon>Flavobacteriales</taxon>
        <taxon>Flavobacteriaceae</taxon>
        <taxon>Wocania</taxon>
    </lineage>
</organism>
<reference evidence="1" key="1">
    <citation type="submission" date="2022-01" db="EMBL/GenBank/DDBJ databases">
        <title>Draft genome sequence of Sabulilitoribacter arenilitoris KCTC 52401.</title>
        <authorList>
            <person name="Oh J.-S."/>
        </authorList>
    </citation>
    <scope>NUCLEOTIDE SEQUENCE</scope>
    <source>
        <strain evidence="1">HMF6543</strain>
    </source>
</reference>
<keyword evidence="2" id="KW-1185">Reference proteome</keyword>
<name>A0AAE3JL03_9FLAO</name>
<dbReference type="RefSeq" id="WP_237240042.1">
    <property type="nucleotide sequence ID" value="NZ_JAKKDU010000010.1"/>
</dbReference>
<dbReference type="Proteomes" id="UP001199795">
    <property type="component" value="Unassembled WGS sequence"/>
</dbReference>
<evidence type="ECO:0000313" key="1">
    <source>
        <dbReference type="EMBL" id="MCF7568703.1"/>
    </source>
</evidence>
<accession>A0AAE3JL03</accession>